<evidence type="ECO:0000256" key="2">
    <source>
        <dbReference type="ARBA" id="ARBA00004818"/>
    </source>
</evidence>
<dbReference type="SFLD" id="SFLDS00003">
    <property type="entry name" value="Haloacid_Dehalogenase"/>
    <property type="match status" value="1"/>
</dbReference>
<gene>
    <name evidence="5" type="ORF">Q3O59_08075</name>
</gene>
<dbReference type="GO" id="GO:0016787">
    <property type="term" value="F:hydrolase activity"/>
    <property type="evidence" value="ECO:0007669"/>
    <property type="project" value="UniProtKB-KW"/>
</dbReference>
<evidence type="ECO:0000313" key="6">
    <source>
        <dbReference type="Proteomes" id="UP001236258"/>
    </source>
</evidence>
<accession>A0ABT9GQ11</accession>
<dbReference type="Gene3D" id="1.10.150.240">
    <property type="entry name" value="Putative phosphatase, domain 2"/>
    <property type="match status" value="1"/>
</dbReference>
<protein>
    <recommendedName>
        <fullName evidence="4">phosphoglycolate phosphatase</fullName>
        <ecNumber evidence="4">3.1.3.18</ecNumber>
    </recommendedName>
</protein>
<comment type="caution">
    <text evidence="5">The sequence shown here is derived from an EMBL/GenBank/DDBJ whole genome shotgun (WGS) entry which is preliminary data.</text>
</comment>
<dbReference type="Pfam" id="PF00702">
    <property type="entry name" value="Hydrolase"/>
    <property type="match status" value="1"/>
</dbReference>
<evidence type="ECO:0000256" key="3">
    <source>
        <dbReference type="ARBA" id="ARBA00006171"/>
    </source>
</evidence>
<evidence type="ECO:0000256" key="4">
    <source>
        <dbReference type="ARBA" id="ARBA00013078"/>
    </source>
</evidence>
<evidence type="ECO:0000256" key="1">
    <source>
        <dbReference type="ARBA" id="ARBA00000830"/>
    </source>
</evidence>
<dbReference type="InterPro" id="IPR023214">
    <property type="entry name" value="HAD_sf"/>
</dbReference>
<name>A0ABT9GQ11_9GAMM</name>
<comment type="catalytic activity">
    <reaction evidence="1">
        <text>2-phosphoglycolate + H2O = glycolate + phosphate</text>
        <dbReference type="Rhea" id="RHEA:14369"/>
        <dbReference type="ChEBI" id="CHEBI:15377"/>
        <dbReference type="ChEBI" id="CHEBI:29805"/>
        <dbReference type="ChEBI" id="CHEBI:43474"/>
        <dbReference type="ChEBI" id="CHEBI:58033"/>
        <dbReference type="EC" id="3.1.3.18"/>
    </reaction>
</comment>
<evidence type="ECO:0000313" key="5">
    <source>
        <dbReference type="EMBL" id="MDP4528984.1"/>
    </source>
</evidence>
<sequence length="212" mass="23836">MFQTIFFDFDGVILDSVDVKTKAFAELFAEYGPDIQQGVVDYHLKNGGISRYEKFSYFYKELLKQPLSEKQSIALGDAFNQLALQGVLNSPFIPGAEETLQALYAKHIPMFVVSGTPHDEVNAIVDKRGLRKYFKEVHGSPKTKAAIIDDLACRYQFNASQCLFVGDAMTDYDAAKAHKLPFLGVVKADERSPFPPNTNICHRLSYQKIIEI</sequence>
<dbReference type="EC" id="3.1.3.18" evidence="4"/>
<dbReference type="EMBL" id="JAUZVY010000002">
    <property type="protein sequence ID" value="MDP4528984.1"/>
    <property type="molecule type" value="Genomic_DNA"/>
</dbReference>
<comment type="pathway">
    <text evidence="2">Organic acid metabolism; glycolate biosynthesis; glycolate from 2-phosphoglycolate: step 1/1.</text>
</comment>
<dbReference type="PANTHER" id="PTHR43434:SF1">
    <property type="entry name" value="PHOSPHOGLYCOLATE PHOSPHATASE"/>
    <property type="match status" value="1"/>
</dbReference>
<dbReference type="SFLD" id="SFLDG01129">
    <property type="entry name" value="C1.5:_HAD__Beta-PGM__Phosphata"/>
    <property type="match status" value="1"/>
</dbReference>
<dbReference type="InterPro" id="IPR023198">
    <property type="entry name" value="PGP-like_dom2"/>
</dbReference>
<dbReference type="Gene3D" id="3.40.50.1000">
    <property type="entry name" value="HAD superfamily/HAD-like"/>
    <property type="match status" value="1"/>
</dbReference>
<dbReference type="SUPFAM" id="SSF56784">
    <property type="entry name" value="HAD-like"/>
    <property type="match status" value="1"/>
</dbReference>
<dbReference type="RefSeq" id="WP_305945071.1">
    <property type="nucleotide sequence ID" value="NZ_JAUZVY010000002.1"/>
</dbReference>
<dbReference type="InterPro" id="IPR036412">
    <property type="entry name" value="HAD-like_sf"/>
</dbReference>
<organism evidence="5 6">
    <name type="scientific">Alkalimonas delamerensis</name>
    <dbReference type="NCBI Taxonomy" id="265981"/>
    <lineage>
        <taxon>Bacteria</taxon>
        <taxon>Pseudomonadati</taxon>
        <taxon>Pseudomonadota</taxon>
        <taxon>Gammaproteobacteria</taxon>
        <taxon>Alkalimonas</taxon>
    </lineage>
</organism>
<dbReference type="InterPro" id="IPR050155">
    <property type="entry name" value="HAD-like_hydrolase_sf"/>
</dbReference>
<keyword evidence="5" id="KW-0378">Hydrolase</keyword>
<keyword evidence="6" id="KW-1185">Reference proteome</keyword>
<reference evidence="5 6" key="1">
    <citation type="submission" date="2023-08" db="EMBL/GenBank/DDBJ databases">
        <authorList>
            <person name="Joshi A."/>
            <person name="Thite S."/>
        </authorList>
    </citation>
    <scope>NUCLEOTIDE SEQUENCE [LARGE SCALE GENOMIC DNA]</scope>
    <source>
        <strain evidence="5 6">1E1</strain>
    </source>
</reference>
<comment type="similarity">
    <text evidence="3">Belongs to the HAD-like hydrolase superfamily. CbbY/CbbZ/Gph/YieH family.</text>
</comment>
<dbReference type="Proteomes" id="UP001236258">
    <property type="component" value="Unassembled WGS sequence"/>
</dbReference>
<dbReference type="PANTHER" id="PTHR43434">
    <property type="entry name" value="PHOSPHOGLYCOLATE PHOSPHATASE"/>
    <property type="match status" value="1"/>
</dbReference>
<proteinExistence type="inferred from homology"/>